<name>A0ABV7VW27_9GAMM</name>
<comment type="similarity">
    <text evidence="1">Belongs to the FAD-binding oxidoreductase/transferase type 4 family.</text>
</comment>
<dbReference type="PANTHER" id="PTHR46568">
    <property type="entry name" value="ALKYLDIHYDROXYACETONEPHOSPHATE SYNTHASE, PEROXISOMAL"/>
    <property type="match status" value="1"/>
</dbReference>
<keyword evidence="6" id="KW-1185">Reference proteome</keyword>
<dbReference type="Pfam" id="PF02913">
    <property type="entry name" value="FAD-oxidase_C"/>
    <property type="match status" value="1"/>
</dbReference>
<dbReference type="Gene3D" id="3.30.43.10">
    <property type="entry name" value="Uridine Diphospho-n-acetylenolpyruvylglucosamine Reductase, domain 2"/>
    <property type="match status" value="1"/>
</dbReference>
<dbReference type="SUPFAM" id="SSF56176">
    <property type="entry name" value="FAD-binding/transporter-associated domain-like"/>
    <property type="match status" value="1"/>
</dbReference>
<keyword evidence="2" id="KW-0285">Flavoprotein</keyword>
<dbReference type="EMBL" id="JBHRYB010000013">
    <property type="protein sequence ID" value="MFC3680731.1"/>
    <property type="molecule type" value="Genomic_DNA"/>
</dbReference>
<evidence type="ECO:0000259" key="4">
    <source>
        <dbReference type="PROSITE" id="PS51387"/>
    </source>
</evidence>
<evidence type="ECO:0000313" key="5">
    <source>
        <dbReference type="EMBL" id="MFC3680731.1"/>
    </source>
</evidence>
<dbReference type="SUPFAM" id="SSF55103">
    <property type="entry name" value="FAD-linked oxidases, C-terminal domain"/>
    <property type="match status" value="1"/>
</dbReference>
<dbReference type="Proteomes" id="UP001595722">
    <property type="component" value="Unassembled WGS sequence"/>
</dbReference>
<dbReference type="RefSeq" id="WP_376866780.1">
    <property type="nucleotide sequence ID" value="NZ_JBHRYB010000013.1"/>
</dbReference>
<feature type="domain" description="FAD-binding PCMH-type" evidence="4">
    <location>
        <begin position="85"/>
        <end position="265"/>
    </location>
</feature>
<gene>
    <name evidence="5" type="ORF">ACFOMG_11545</name>
</gene>
<dbReference type="Gene3D" id="3.30.300.330">
    <property type="match status" value="1"/>
</dbReference>
<dbReference type="InterPro" id="IPR036318">
    <property type="entry name" value="FAD-bd_PCMH-like_sf"/>
</dbReference>
<comment type="caution">
    <text evidence="5">The sequence shown here is derived from an EMBL/GenBank/DDBJ whole genome shotgun (WGS) entry which is preliminary data.</text>
</comment>
<accession>A0ABV7VW27</accession>
<reference evidence="6" key="1">
    <citation type="journal article" date="2019" name="Int. J. Syst. Evol. Microbiol.">
        <title>The Global Catalogue of Microorganisms (GCM) 10K type strain sequencing project: providing services to taxonomists for standard genome sequencing and annotation.</title>
        <authorList>
            <consortium name="The Broad Institute Genomics Platform"/>
            <consortium name="The Broad Institute Genome Sequencing Center for Infectious Disease"/>
            <person name="Wu L."/>
            <person name="Ma J."/>
        </authorList>
    </citation>
    <scope>NUCLEOTIDE SEQUENCE [LARGE SCALE GENOMIC DNA]</scope>
    <source>
        <strain evidence="6">KCTC 42424</strain>
    </source>
</reference>
<dbReference type="Pfam" id="PF01565">
    <property type="entry name" value="FAD_binding_4"/>
    <property type="match status" value="1"/>
</dbReference>
<protein>
    <submittedName>
        <fullName evidence="5">FAD-binding oxidoreductase</fullName>
    </submittedName>
</protein>
<evidence type="ECO:0000256" key="1">
    <source>
        <dbReference type="ARBA" id="ARBA00008000"/>
    </source>
</evidence>
<dbReference type="InterPro" id="IPR006094">
    <property type="entry name" value="Oxid_FAD_bind_N"/>
</dbReference>
<dbReference type="InterPro" id="IPR016167">
    <property type="entry name" value="FAD-bd_PCMH_sub1"/>
</dbReference>
<dbReference type="Gene3D" id="3.30.465.10">
    <property type="match status" value="1"/>
</dbReference>
<evidence type="ECO:0000256" key="2">
    <source>
        <dbReference type="ARBA" id="ARBA00022630"/>
    </source>
</evidence>
<dbReference type="InterPro" id="IPR016164">
    <property type="entry name" value="FAD-linked_Oxase-like_C"/>
</dbReference>
<organism evidence="5 6">
    <name type="scientific">Bacterioplanoides pacificum</name>
    <dbReference type="NCBI Taxonomy" id="1171596"/>
    <lineage>
        <taxon>Bacteria</taxon>
        <taxon>Pseudomonadati</taxon>
        <taxon>Pseudomonadota</taxon>
        <taxon>Gammaproteobacteria</taxon>
        <taxon>Oceanospirillales</taxon>
        <taxon>Oceanospirillaceae</taxon>
        <taxon>Bacterioplanoides</taxon>
    </lineage>
</organism>
<dbReference type="InterPro" id="IPR016169">
    <property type="entry name" value="FAD-bd_PCMH_sub2"/>
</dbReference>
<dbReference type="InterPro" id="IPR025650">
    <property type="entry name" value="Alkyl-DHAP_Synthase"/>
</dbReference>
<evidence type="ECO:0000256" key="3">
    <source>
        <dbReference type="ARBA" id="ARBA00022827"/>
    </source>
</evidence>
<dbReference type="InterPro" id="IPR004113">
    <property type="entry name" value="FAD-bd_oxidored_4_C"/>
</dbReference>
<dbReference type="PROSITE" id="PS51387">
    <property type="entry name" value="FAD_PCMH"/>
    <property type="match status" value="1"/>
</dbReference>
<keyword evidence="3" id="KW-0274">FAD</keyword>
<evidence type="ECO:0000313" key="6">
    <source>
        <dbReference type="Proteomes" id="UP001595722"/>
    </source>
</evidence>
<sequence>MGRRWNGWGDESYVKEVSDHGRALIHSIIGQPEPLPSVTLEQVTAQVPASRLPQHPLIVTDAEDRVRHARGQSFPDWLAMHSGEFGFFPDGVAYPETSGQVRELLDFAVQQDFEVIPYGGGTSVAGHITPQQSQRAILTIDMSRMNQLLDLNEESQIATFGAGTPGPLVESQLRARGYTLGHYPQSWELSTVGGWIASRSSGQQSLRYGRIEQMFAGGRMETLHGTLDIPTIPASSAGPDMREITMGTEGRMGIFTEVQVRVSRLAEEEKFFVYFMPNWQAAKKAVRELVQQRVPMSMMRVSNAKESKAHAHLGTKESQFKALDKFLRFRGLDDNRCMLTFGVTGTKFQNKTSLRQIRKVLKSNGGVGGVIANMMGTIWAEGRFKFPYLRESTWEEGIAIDTLETSTDWDNVDRLLNDIEETLENALKDENEEVMVFTHLSHLYSQGCSIYTTYFFRCADSYANTYKRWQKLKYGASEVIARQRATISHQHGVGKDHAPYLEAEKGKLGMRVLHTLADDFDPDQRLNPGTLLEQGKSYK</sequence>
<proteinExistence type="inferred from homology"/>
<dbReference type="PANTHER" id="PTHR46568:SF1">
    <property type="entry name" value="ALKYLDIHYDROXYACETONEPHOSPHATE SYNTHASE, PEROXISOMAL"/>
    <property type="match status" value="1"/>
</dbReference>
<dbReference type="Gene3D" id="3.30.70.3450">
    <property type="match status" value="1"/>
</dbReference>
<dbReference type="InterPro" id="IPR016166">
    <property type="entry name" value="FAD-bd_PCMH"/>
</dbReference>